<feature type="chain" id="PRO_5041667674" evidence="5">
    <location>
        <begin position="28"/>
        <end position="1086"/>
    </location>
</feature>
<dbReference type="Pfam" id="PF17963">
    <property type="entry name" value="Big_9"/>
    <property type="match status" value="1"/>
</dbReference>
<reference evidence="7" key="2">
    <citation type="submission" date="2023-04" db="EMBL/GenBank/DDBJ databases">
        <authorList>
            <person name="Beletskiy A.V."/>
            <person name="Mardanov A.V."/>
            <person name="Ravin N.V."/>
        </authorList>
    </citation>
    <scope>NUCLEOTIDE SEQUENCE</scope>
    <source>
        <strain evidence="7">GKL-02</strain>
    </source>
</reference>
<dbReference type="Gene3D" id="2.60.40.10">
    <property type="entry name" value="Immunoglobulins"/>
    <property type="match status" value="2"/>
</dbReference>
<evidence type="ECO:0000259" key="6">
    <source>
        <dbReference type="Pfam" id="PF13290"/>
    </source>
</evidence>
<dbReference type="InterPro" id="IPR015919">
    <property type="entry name" value="Cadherin-like_sf"/>
</dbReference>
<name>A0AA95KKC5_9GAMM</name>
<dbReference type="Gene3D" id="2.60.40.2080">
    <property type="match status" value="1"/>
</dbReference>
<dbReference type="InterPro" id="IPR059177">
    <property type="entry name" value="GH29D-like_dom"/>
</dbReference>
<evidence type="ECO:0000256" key="5">
    <source>
        <dbReference type="SAM" id="SignalP"/>
    </source>
</evidence>
<dbReference type="GO" id="GO:0016020">
    <property type="term" value="C:membrane"/>
    <property type="evidence" value="ECO:0007669"/>
    <property type="project" value="InterPro"/>
</dbReference>
<dbReference type="AlphaFoldDB" id="A0AA95KKC5"/>
<sequence>MIGKIDKAFFSLVLLLLVVSGLPQAFAAEPVCAEVKIEIKQELTLERQGFDANMKVHNELAAIPLENVTVKINFQDRYGRPVVATSDPNATNAKFFIRVDSLDGIDSVQGGTIAPQTVADMHWLIVPAPGASAGSALGELYYVGAELSYAVAGRPEVVQVAPDFIRVKPLPNIVLDYFLTRFTPGDDPLTDTIEATEPFSLGVRVQNNGSGTAQSLKIESAQPKIIENKQGLLIDFSILGSTLNDQPSEPSLLLNFGDIASGKASTGRWLMQTSLAGEFTKFDASLTHADALGGKLTSLITATNAHFLVRDVRVDLPGRDAVRDFLANDNNAYKVYESDNVDTAVTDRSATASLDFSNQVGTEQFHTLTGTAGDGFTYIKLTDPFVGSKVVKSAIRSDGKVLSLDNVWFAKERKGGGEYDYSLNLFDANSTGKYTLVFDEKANVPQAPVLQFIPDRTTNESKQISFLVEASDPNGATPLLSATNLPAGAMFVDQGNGKAVFDWTPATGQAGKHEITFIASDGELQATRKAFITVNPGNDTDGDGMDDAWELEHFGTLDRDGTGDFDGDGISDLDEFRQGTDPETPAHLGFLTGHAALGSDWQTVNLPGFTNPVVIAGIPTDNEADSALVRIRNVAADSFKLRLQEWNYQDDKHELESVPYLVLEAGRHVMSDGSIWEVGQFDVAGEERWTPRKFFQSFAGTPQVLLSIQTMNDNDPVTVRARSVTAEGFEAALFEEEANTNHGKERVGYLAVYSPYVNSRLSVADKTYVTGHTGFALTDAAVNLEDGITSLRLEEESSADAETVHAQETVGILTIDGAVFAADNTASEADTILLRRHVNLATAAAPVITPGKGVISEPVMVSISSASEGAALYYTLDGSSPEPDNNPATQLYVAPFEVSVTTTVKAIARRSDLADSLEQMVSYTFVANTPPTFIDIPDRSVTEGGVLTFMVQALDQNTLEQALLSVDLSALPGTPFFTDLGNGMGRFSWQPPEGAADKGSYTLTFVAKDAQDNTLTVLETMQITVTGSVMTDSDHDGMPDYWERQYSLDPNNAADANDDPDGDTYNNLREYQAGTQANSYHKCIAC</sequence>
<dbReference type="GO" id="GO:0005509">
    <property type="term" value="F:calcium ion binding"/>
    <property type="evidence" value="ECO:0007669"/>
    <property type="project" value="InterPro"/>
</dbReference>
<keyword evidence="3 5" id="KW-0732">Signal</keyword>
<feature type="signal peptide" evidence="5">
    <location>
        <begin position="1"/>
        <end position="27"/>
    </location>
</feature>
<dbReference type="Pfam" id="PF18884">
    <property type="entry name" value="TSP3_bac"/>
    <property type="match status" value="2"/>
</dbReference>
<evidence type="ECO:0000256" key="3">
    <source>
        <dbReference type="ARBA" id="ARBA00022729"/>
    </source>
</evidence>
<dbReference type="EMBL" id="CP124756">
    <property type="protein sequence ID" value="WGZ96374.1"/>
    <property type="molecule type" value="Genomic_DNA"/>
</dbReference>
<evidence type="ECO:0000256" key="2">
    <source>
        <dbReference type="ARBA" id="ARBA00022525"/>
    </source>
</evidence>
<dbReference type="KEGG" id="tput:QJT81_10570"/>
<evidence type="ECO:0000256" key="1">
    <source>
        <dbReference type="ARBA" id="ARBA00004613"/>
    </source>
</evidence>
<protein>
    <submittedName>
        <fullName evidence="7">Chitobiase/beta-hexosaminidase C-terminal domain-containing protein</fullName>
    </submittedName>
</protein>
<dbReference type="InterPro" id="IPR059100">
    <property type="entry name" value="TSP3_bac"/>
</dbReference>
<dbReference type="InterPro" id="IPR013783">
    <property type="entry name" value="Ig-like_fold"/>
</dbReference>
<accession>A0AA95KKC5</accession>
<evidence type="ECO:0000256" key="4">
    <source>
        <dbReference type="ARBA" id="ARBA00022837"/>
    </source>
</evidence>
<comment type="subcellular location">
    <subcellularLocation>
        <location evidence="1">Secreted</location>
    </subcellularLocation>
</comment>
<evidence type="ECO:0000313" key="7">
    <source>
        <dbReference type="EMBL" id="WGZ96374.1"/>
    </source>
</evidence>
<organism evidence="7">
    <name type="scientific">Candidatus Thiothrix putei</name>
    <dbReference type="NCBI Taxonomy" id="3080811"/>
    <lineage>
        <taxon>Bacteria</taxon>
        <taxon>Pseudomonadati</taxon>
        <taxon>Pseudomonadota</taxon>
        <taxon>Gammaproteobacteria</taxon>
        <taxon>Thiotrichales</taxon>
        <taxon>Thiotrichaceae</taxon>
        <taxon>Thiothrix</taxon>
    </lineage>
</organism>
<proteinExistence type="predicted"/>
<dbReference type="Proteomes" id="UP001301326">
    <property type="component" value="Chromosome"/>
</dbReference>
<gene>
    <name evidence="7" type="ORF">QJT81_10570</name>
</gene>
<keyword evidence="2" id="KW-0964">Secreted</keyword>
<dbReference type="Pfam" id="PF13290">
    <property type="entry name" value="CHB_HEX_C_1"/>
    <property type="match status" value="1"/>
</dbReference>
<dbReference type="InterPro" id="IPR037221">
    <property type="entry name" value="H-type_lectin_dom_sf"/>
</dbReference>
<keyword evidence="4" id="KW-0106">Calcium</keyword>
<dbReference type="SUPFAM" id="SSF49313">
    <property type="entry name" value="Cadherin-like"/>
    <property type="match status" value="2"/>
</dbReference>
<feature type="domain" description="GH29D-like beta-sandwich" evidence="6">
    <location>
        <begin position="850"/>
        <end position="916"/>
    </location>
</feature>
<reference evidence="7" key="1">
    <citation type="journal article" date="2023" name="Int. J. Mol. Sci.">
        <title>Metagenomics Revealed a New Genus 'Candidatus Thiocaldithrix dubininis' gen. nov., sp. nov. and a New Species 'Candidatus Thiothrix putei' sp. nov. in the Family Thiotrichaceae, Some Members of Which Have Traits of Both Na+- and H+-Motive Energetics.</title>
        <authorList>
            <person name="Ravin N.V."/>
            <person name="Muntyan M.S."/>
            <person name="Smolyakov D.D."/>
            <person name="Rudenko T.S."/>
            <person name="Beletsky A.V."/>
            <person name="Mardanov A.V."/>
            <person name="Grabovich M.Y."/>
        </authorList>
    </citation>
    <scope>NUCLEOTIDE SEQUENCE</scope>
    <source>
        <strain evidence="7">GKL-02</strain>
    </source>
</reference>